<accession>A0A0M4RRS3</accession>
<dbReference type="PATRIC" id="fig|656366.3.peg.1022"/>
<feature type="transmembrane region" description="Helical" evidence="1">
    <location>
        <begin position="51"/>
        <end position="73"/>
    </location>
</feature>
<feature type="transmembrane region" description="Helical" evidence="1">
    <location>
        <begin position="122"/>
        <end position="146"/>
    </location>
</feature>
<sequence>MTQAPPATWRRWLLLTAVGGVAVGVLWWLAAPGGAFYGSGKDYTIWFGRDLVLASFGVLAGLGTAVLLLRAAVKPGGEEHSTARFLAAAAGALLGSAIAWRVGVFAGDLFQTPPANMANPSIVFSLRAASVMLVWPLVTAGVVFLYRLVAALLRPTSADN</sequence>
<organism evidence="2 3">
    <name type="scientific">Arthrobacter alpinus</name>
    <dbReference type="NCBI Taxonomy" id="656366"/>
    <lineage>
        <taxon>Bacteria</taxon>
        <taxon>Bacillati</taxon>
        <taxon>Actinomycetota</taxon>
        <taxon>Actinomycetes</taxon>
        <taxon>Micrococcales</taxon>
        <taxon>Micrococcaceae</taxon>
        <taxon>Arthrobacter</taxon>
    </lineage>
</organism>
<keyword evidence="1" id="KW-0472">Membrane</keyword>
<feature type="transmembrane region" description="Helical" evidence="1">
    <location>
        <begin position="85"/>
        <end position="102"/>
    </location>
</feature>
<dbReference type="EMBL" id="CP012677">
    <property type="protein sequence ID" value="ALE94008.1"/>
    <property type="molecule type" value="Genomic_DNA"/>
</dbReference>
<feature type="transmembrane region" description="Helical" evidence="1">
    <location>
        <begin position="12"/>
        <end position="31"/>
    </location>
</feature>
<keyword evidence="3" id="KW-1185">Reference proteome</keyword>
<dbReference type="AlphaFoldDB" id="A0A0M4RRS3"/>
<keyword evidence="1" id="KW-1133">Transmembrane helix</keyword>
<protein>
    <recommendedName>
        <fullName evidence="4">DUF2567 domain-containing protein</fullName>
    </recommendedName>
</protein>
<gene>
    <name evidence="2" type="ORF">AOC05_04760</name>
</gene>
<dbReference type="Proteomes" id="UP000062833">
    <property type="component" value="Chromosome"/>
</dbReference>
<dbReference type="KEGG" id="aaq:AOC05_04760"/>
<proteinExistence type="predicted"/>
<name>A0A0M4RRS3_9MICC</name>
<evidence type="ECO:0000313" key="3">
    <source>
        <dbReference type="Proteomes" id="UP000062833"/>
    </source>
</evidence>
<evidence type="ECO:0000313" key="2">
    <source>
        <dbReference type="EMBL" id="ALE94008.1"/>
    </source>
</evidence>
<keyword evidence="1" id="KW-0812">Transmembrane</keyword>
<evidence type="ECO:0000256" key="1">
    <source>
        <dbReference type="SAM" id="Phobius"/>
    </source>
</evidence>
<evidence type="ECO:0008006" key="4">
    <source>
        <dbReference type="Google" id="ProtNLM"/>
    </source>
</evidence>
<reference evidence="3" key="1">
    <citation type="submission" date="2015-09" db="EMBL/GenBank/DDBJ databases">
        <title>Complete genome of Arthrobacter alpinus strain R3.8.</title>
        <authorList>
            <person name="See-Too W.S."/>
            <person name="Chan K.G."/>
        </authorList>
    </citation>
    <scope>NUCLEOTIDE SEQUENCE [LARGE SCALE GENOMIC DNA]</scope>
    <source>
        <strain evidence="3">R3.8</strain>
    </source>
</reference>